<proteinExistence type="predicted"/>
<comment type="caution">
    <text evidence="1">The sequence shown here is derived from an EMBL/GenBank/DDBJ whole genome shotgun (WGS) entry which is preliminary data.</text>
</comment>
<dbReference type="Proteomes" id="UP001289374">
    <property type="component" value="Unassembled WGS sequence"/>
</dbReference>
<reference evidence="1" key="1">
    <citation type="submission" date="2020-06" db="EMBL/GenBank/DDBJ databases">
        <authorList>
            <person name="Li T."/>
            <person name="Hu X."/>
            <person name="Zhang T."/>
            <person name="Song X."/>
            <person name="Zhang H."/>
            <person name="Dai N."/>
            <person name="Sheng W."/>
            <person name="Hou X."/>
            <person name="Wei L."/>
        </authorList>
    </citation>
    <scope>NUCLEOTIDE SEQUENCE</scope>
    <source>
        <strain evidence="1">K16</strain>
        <tissue evidence="1">Leaf</tissue>
    </source>
</reference>
<dbReference type="AlphaFoldDB" id="A0AAE1WQP5"/>
<keyword evidence="2" id="KW-1185">Reference proteome</keyword>
<evidence type="ECO:0000313" key="2">
    <source>
        <dbReference type="Proteomes" id="UP001289374"/>
    </source>
</evidence>
<sequence>MLFADVTLISAKHSEVAQVVTPGLGLCDLMDFNKAMLAKQILRIITKPDNLMVRVMEARYSPHSFVPGAHVRSNPSLLSIVYNRLRICSKQDTGLFIVHSVYHLARDLHTQTSPSGGPYNWNFIWIAKSPHKIYSVKINFDGSTFKSSGNPGIGLVARDSFRAYLACISHRLAQPAAPIIVEAFAAWEGILLALKSG</sequence>
<gene>
    <name evidence="1" type="ORF">Sango_1591000</name>
</gene>
<reference evidence="1" key="2">
    <citation type="journal article" date="2024" name="Plant">
        <title>Genomic evolution and insights into agronomic trait innovations of Sesamum species.</title>
        <authorList>
            <person name="Miao H."/>
            <person name="Wang L."/>
            <person name="Qu L."/>
            <person name="Liu H."/>
            <person name="Sun Y."/>
            <person name="Le M."/>
            <person name="Wang Q."/>
            <person name="Wei S."/>
            <person name="Zheng Y."/>
            <person name="Lin W."/>
            <person name="Duan Y."/>
            <person name="Cao H."/>
            <person name="Xiong S."/>
            <person name="Wang X."/>
            <person name="Wei L."/>
            <person name="Li C."/>
            <person name="Ma Q."/>
            <person name="Ju M."/>
            <person name="Zhao R."/>
            <person name="Li G."/>
            <person name="Mu C."/>
            <person name="Tian Q."/>
            <person name="Mei H."/>
            <person name="Zhang T."/>
            <person name="Gao T."/>
            <person name="Zhang H."/>
        </authorList>
    </citation>
    <scope>NUCLEOTIDE SEQUENCE</scope>
    <source>
        <strain evidence="1">K16</strain>
    </source>
</reference>
<dbReference type="EMBL" id="JACGWL010000008">
    <property type="protein sequence ID" value="KAK4397544.1"/>
    <property type="molecule type" value="Genomic_DNA"/>
</dbReference>
<name>A0AAE1WQP5_9LAMI</name>
<accession>A0AAE1WQP5</accession>
<evidence type="ECO:0008006" key="3">
    <source>
        <dbReference type="Google" id="ProtNLM"/>
    </source>
</evidence>
<protein>
    <recommendedName>
        <fullName evidence="3">RNase H type-1 domain-containing protein</fullName>
    </recommendedName>
</protein>
<evidence type="ECO:0000313" key="1">
    <source>
        <dbReference type="EMBL" id="KAK4397544.1"/>
    </source>
</evidence>
<organism evidence="1 2">
    <name type="scientific">Sesamum angolense</name>
    <dbReference type="NCBI Taxonomy" id="2727404"/>
    <lineage>
        <taxon>Eukaryota</taxon>
        <taxon>Viridiplantae</taxon>
        <taxon>Streptophyta</taxon>
        <taxon>Embryophyta</taxon>
        <taxon>Tracheophyta</taxon>
        <taxon>Spermatophyta</taxon>
        <taxon>Magnoliopsida</taxon>
        <taxon>eudicotyledons</taxon>
        <taxon>Gunneridae</taxon>
        <taxon>Pentapetalae</taxon>
        <taxon>asterids</taxon>
        <taxon>lamiids</taxon>
        <taxon>Lamiales</taxon>
        <taxon>Pedaliaceae</taxon>
        <taxon>Sesamum</taxon>
    </lineage>
</organism>